<proteinExistence type="predicted"/>
<accession>A0AAX2RF97</accession>
<comment type="caution">
    <text evidence="1">The sequence shown here is derived from an EMBL/GenBank/DDBJ whole genome shotgun (WGS) entry which is preliminary data.</text>
</comment>
<sequence>MKSKFAYDVSECLQHAVERVKIANAEGDPILSAWLPGAEALLAQAPKRAADGTKTVYCVAIEGESFGSVNWYHDAANRTEEYLGDDHVFFDLDVPEGATKEEITSLADLAAWEMWYDVGRSDCRRVPPKFPNYPIEVRFVSIWEEGARRSRAKLDLESGYVFAIESSDRGVQFRKLLAESIEVGSKALSVSRRDGVRYFVSPEDLAELKGQMPLSCETGAVVEVDFHGEITVGAVKSQISALNEAVVSVAGTDYGFHRLQIGRTMTSKLLAEKYPAKGSMPHHVTYLLYLLREREVARLSRSSEVVVADLQDLDRGARAVVASMLFRKCNKDARNFLLNDEHPHVRSCAVISQAELVPATLPYNR</sequence>
<gene>
    <name evidence="1" type="ORF">E3D37_39235</name>
</gene>
<evidence type="ECO:0000313" key="1">
    <source>
        <dbReference type="EMBL" id="TEU34449.1"/>
    </source>
</evidence>
<dbReference type="Proteomes" id="UP000298234">
    <property type="component" value="Unassembled WGS sequence"/>
</dbReference>
<reference evidence="1 2" key="1">
    <citation type="submission" date="2019-03" db="EMBL/GenBank/DDBJ databases">
        <title>Burkholderia cepacia outbreak.</title>
        <authorList>
            <person name="Farzana R."/>
            <person name="Walsh T.R."/>
        </authorList>
    </citation>
    <scope>NUCLEOTIDE SEQUENCE [LARGE SCALE GENOMIC DNA]</scope>
    <source>
        <strain evidence="2">d13</strain>
    </source>
</reference>
<dbReference type="EMBL" id="SNSQ01000074">
    <property type="protein sequence ID" value="TEU34449.1"/>
    <property type="molecule type" value="Genomic_DNA"/>
</dbReference>
<dbReference type="AlphaFoldDB" id="A0AAX2RF97"/>
<evidence type="ECO:0000313" key="2">
    <source>
        <dbReference type="Proteomes" id="UP000298234"/>
    </source>
</evidence>
<name>A0AAX2RF97_BURCE</name>
<protein>
    <submittedName>
        <fullName evidence="1">Uncharacterized protein</fullName>
    </submittedName>
</protein>
<dbReference type="RefSeq" id="WP_134257672.1">
    <property type="nucleotide sequence ID" value="NZ_SNSH01000083.1"/>
</dbReference>
<organism evidence="1 2">
    <name type="scientific">Burkholderia cepacia</name>
    <name type="common">Pseudomonas cepacia</name>
    <dbReference type="NCBI Taxonomy" id="292"/>
    <lineage>
        <taxon>Bacteria</taxon>
        <taxon>Pseudomonadati</taxon>
        <taxon>Pseudomonadota</taxon>
        <taxon>Betaproteobacteria</taxon>
        <taxon>Burkholderiales</taxon>
        <taxon>Burkholderiaceae</taxon>
        <taxon>Burkholderia</taxon>
        <taxon>Burkholderia cepacia complex</taxon>
    </lineage>
</organism>